<proteinExistence type="predicted"/>
<evidence type="ECO:0000256" key="1">
    <source>
        <dbReference type="SAM" id="SignalP"/>
    </source>
</evidence>
<dbReference type="InterPro" id="IPR001087">
    <property type="entry name" value="GDSL"/>
</dbReference>
<dbReference type="Pfam" id="PF00657">
    <property type="entry name" value="Lipase_GDSL"/>
    <property type="match status" value="1"/>
</dbReference>
<evidence type="ECO:0000313" key="3">
    <source>
        <dbReference type="EMBL" id="RFT64906.1"/>
    </source>
</evidence>
<comment type="caution">
    <text evidence="2">The sequence shown here is derived from an EMBL/GenBank/DDBJ whole genome shotgun (WGS) entry which is preliminary data.</text>
</comment>
<feature type="signal peptide" evidence="1">
    <location>
        <begin position="1"/>
        <end position="28"/>
    </location>
</feature>
<organism evidence="2 4">
    <name type="scientific">Bacillus clarus</name>
    <dbReference type="NCBI Taxonomy" id="2338372"/>
    <lineage>
        <taxon>Bacteria</taxon>
        <taxon>Bacillati</taxon>
        <taxon>Bacillota</taxon>
        <taxon>Bacilli</taxon>
        <taxon>Bacillales</taxon>
        <taxon>Bacillaceae</taxon>
        <taxon>Bacillus</taxon>
        <taxon>Bacillus cereus group</taxon>
    </lineage>
</organism>
<feature type="chain" id="PRO_5001867669" evidence="1">
    <location>
        <begin position="29"/>
        <end position="427"/>
    </location>
</feature>
<reference evidence="2 4" key="1">
    <citation type="submission" date="2014-04" db="EMBL/GenBank/DDBJ databases">
        <authorList>
            <person name="Bishop-Lilly K.A."/>
            <person name="Broomall S.M."/>
            <person name="Chain P.S."/>
            <person name="Chertkov O."/>
            <person name="Coyne S.R."/>
            <person name="Daligault H.E."/>
            <person name="Davenport K.W."/>
            <person name="Erkkila T."/>
            <person name="Frey K.G."/>
            <person name="Gibbons H.S."/>
            <person name="Gu W."/>
            <person name="Jaissle J."/>
            <person name="Johnson S.L."/>
            <person name="Koroleva G.I."/>
            <person name="Ladner J.T."/>
            <person name="Lo C.-C."/>
            <person name="Minogue T.D."/>
            <person name="Munk C."/>
            <person name="Palacios G.F."/>
            <person name="Redden C.L."/>
            <person name="Rosenzweig C.N."/>
            <person name="Scholz M.B."/>
            <person name="Teshima H."/>
            <person name="Xu Y."/>
        </authorList>
    </citation>
    <scope>NUCLEOTIDE SEQUENCE [LARGE SCALE GENOMIC DNA]</scope>
    <source>
        <strain evidence="2 4">BHP</strain>
    </source>
</reference>
<dbReference type="PANTHER" id="PTHR43784">
    <property type="entry name" value="GDSL-LIKE LIPASE/ACYLHYDROLASE, PUTATIVE (AFU_ORTHOLOGUE AFUA_2G00820)-RELATED"/>
    <property type="match status" value="1"/>
</dbReference>
<keyword evidence="2" id="KW-0378">Hydrolase</keyword>
<dbReference type="EMBL" id="JMQC01000008">
    <property type="protein sequence ID" value="KFN04559.1"/>
    <property type="molecule type" value="Genomic_DNA"/>
</dbReference>
<evidence type="ECO:0000313" key="5">
    <source>
        <dbReference type="Proteomes" id="UP000264294"/>
    </source>
</evidence>
<name>A0A090Z018_9BACI</name>
<dbReference type="EMBL" id="QVOD01000031">
    <property type="protein sequence ID" value="RFT64906.1"/>
    <property type="molecule type" value="Genomic_DNA"/>
</dbReference>
<sequence length="427" mass="46202">MKRFKSLIIGSFVAALLVFTFVQTTVFANGNKDSSAPTKEKKGWVTTWNASPEPTWGADIPLPTKLPAKIENQTIRQVAKISLGGNQIRISFSNEYGKEPLTIGEAHVALTDNGSNIVKNTDRKLTFGGKTSVVIPAGASIVSDSVPFKVNAQTKVSISLYLPKTTTPTTFHWDARQTTYIGKGNVSSATRMKADSTTDASMYVTGISVHAPTNNGTVVAIGDSITDGDGATVDADTRWTNFLAERLVSQKVSVINAGISGNRLLRDGMGVSVLSRFNRDVLSQPNVKSVIVLIGINDISWPGTGFAPTETRPKFDELVAGYRQLIAQAHARHIKVIGLTLTPFEGALSGTNLDNYYSKDKEELRQKVNSWIRSGEFDSVVDLDAIMKDPEHPTRLLAKYDSGDHLHPGDVGNKVIADSMDLNAIIK</sequence>
<dbReference type="RefSeq" id="WP_042982256.1">
    <property type="nucleotide sequence ID" value="NZ_JMQC01000008.1"/>
</dbReference>
<dbReference type="Proteomes" id="UP000029389">
    <property type="component" value="Unassembled WGS sequence"/>
</dbReference>
<protein>
    <submittedName>
        <fullName evidence="2">GDSL-like Lipase/Acylhydrolase family protein</fullName>
    </submittedName>
    <submittedName>
        <fullName evidence="3">SGNH/GDSL hydrolase family protein</fullName>
    </submittedName>
</protein>
<keyword evidence="5" id="KW-1185">Reference proteome</keyword>
<dbReference type="Gene3D" id="3.40.50.1110">
    <property type="entry name" value="SGNH hydrolase"/>
    <property type="match status" value="1"/>
</dbReference>
<dbReference type="InterPro" id="IPR053140">
    <property type="entry name" value="GDSL_Rv0518-like"/>
</dbReference>
<dbReference type="Proteomes" id="UP000264294">
    <property type="component" value="Unassembled WGS sequence"/>
</dbReference>
<dbReference type="CDD" id="cd01830">
    <property type="entry name" value="XynE_like"/>
    <property type="match status" value="1"/>
</dbReference>
<dbReference type="AlphaFoldDB" id="A0A090Z018"/>
<dbReference type="SUPFAM" id="SSF52266">
    <property type="entry name" value="SGNH hydrolase"/>
    <property type="match status" value="1"/>
</dbReference>
<dbReference type="GO" id="GO:0016788">
    <property type="term" value="F:hydrolase activity, acting on ester bonds"/>
    <property type="evidence" value="ECO:0007669"/>
    <property type="project" value="InterPro"/>
</dbReference>
<accession>A0A090Z018</accession>
<evidence type="ECO:0000313" key="2">
    <source>
        <dbReference type="EMBL" id="KFN04559.1"/>
    </source>
</evidence>
<dbReference type="InterPro" id="IPR036514">
    <property type="entry name" value="SGNH_hydro_sf"/>
</dbReference>
<keyword evidence="1" id="KW-0732">Signal</keyword>
<reference evidence="3 5" key="2">
    <citation type="submission" date="2018-08" db="EMBL/GenBank/DDBJ databases">
        <title>Bacillus clarus sp. nov. strain PS00077A.</title>
        <authorList>
            <person name="Mendez Acevedo M."/>
            <person name="Carroll L."/>
            <person name="Mukherjee M."/>
            <person name="Wiedmann M."/>
            <person name="Kovac J."/>
        </authorList>
    </citation>
    <scope>NUCLEOTIDE SEQUENCE [LARGE SCALE GENOMIC DNA]</scope>
    <source>
        <strain evidence="3 5">PS00077A</strain>
    </source>
</reference>
<evidence type="ECO:0000313" key="4">
    <source>
        <dbReference type="Proteomes" id="UP000029389"/>
    </source>
</evidence>
<dbReference type="PANTHER" id="PTHR43784:SF2">
    <property type="entry name" value="GDSL-LIKE LIPASE_ACYLHYDROLASE, PUTATIVE (AFU_ORTHOLOGUE AFUA_2G00820)-RELATED"/>
    <property type="match status" value="1"/>
</dbReference>
<gene>
    <name evidence="3" type="ORF">D0U04_20755</name>
    <name evidence="2" type="ORF">DJ93_3470</name>
</gene>
<dbReference type="PATRIC" id="fig|1405.8.peg.3566"/>